<dbReference type="InterPro" id="IPR001123">
    <property type="entry name" value="LeuE-type"/>
</dbReference>
<dbReference type="RefSeq" id="WP_150872961.1">
    <property type="nucleotide sequence ID" value="NZ_VWSE01000010.1"/>
</dbReference>
<dbReference type="GO" id="GO:0005886">
    <property type="term" value="C:plasma membrane"/>
    <property type="evidence" value="ECO:0007669"/>
    <property type="project" value="UniProtKB-SubCell"/>
</dbReference>
<comment type="caution">
    <text evidence="7">The sequence shown here is derived from an EMBL/GenBank/DDBJ whole genome shotgun (WGS) entry which is preliminary data.</text>
</comment>
<feature type="transmembrane region" description="Helical" evidence="6">
    <location>
        <begin position="6"/>
        <end position="28"/>
    </location>
</feature>
<dbReference type="Proteomes" id="UP000326789">
    <property type="component" value="Unassembled WGS sequence"/>
</dbReference>
<evidence type="ECO:0000256" key="2">
    <source>
        <dbReference type="ARBA" id="ARBA00022475"/>
    </source>
</evidence>
<comment type="subcellular location">
    <subcellularLocation>
        <location evidence="1">Cell membrane</location>
        <topology evidence="1">Multi-pass membrane protein</topology>
    </subcellularLocation>
</comment>
<gene>
    <name evidence="7" type="ORF">F2P58_22215</name>
</gene>
<organism evidence="7 8">
    <name type="scientific">Vibrio fortis</name>
    <dbReference type="NCBI Taxonomy" id="212667"/>
    <lineage>
        <taxon>Bacteria</taxon>
        <taxon>Pseudomonadati</taxon>
        <taxon>Pseudomonadota</taxon>
        <taxon>Gammaproteobacteria</taxon>
        <taxon>Vibrionales</taxon>
        <taxon>Vibrionaceae</taxon>
        <taxon>Vibrio</taxon>
    </lineage>
</organism>
<dbReference type="PANTHER" id="PTHR30086:SF20">
    <property type="entry name" value="ARGININE EXPORTER PROTEIN ARGO-RELATED"/>
    <property type="match status" value="1"/>
</dbReference>
<feature type="transmembrane region" description="Helical" evidence="6">
    <location>
        <begin position="40"/>
        <end position="65"/>
    </location>
</feature>
<evidence type="ECO:0000256" key="3">
    <source>
        <dbReference type="ARBA" id="ARBA00022692"/>
    </source>
</evidence>
<reference evidence="7 8" key="1">
    <citation type="submission" date="2019-09" db="EMBL/GenBank/DDBJ databases">
        <title>Whole genome sequence of Vibrio fortis.</title>
        <authorList>
            <person name="Das S.K."/>
        </authorList>
    </citation>
    <scope>NUCLEOTIDE SEQUENCE [LARGE SCALE GENOMIC DNA]</scope>
    <source>
        <strain evidence="7 8">AN60</strain>
    </source>
</reference>
<dbReference type="AlphaFoldDB" id="A0A5N3QSX2"/>
<accession>A0A5N3QSX2</accession>
<proteinExistence type="predicted"/>
<evidence type="ECO:0000256" key="6">
    <source>
        <dbReference type="SAM" id="Phobius"/>
    </source>
</evidence>
<keyword evidence="2" id="KW-1003">Cell membrane</keyword>
<keyword evidence="4 6" id="KW-1133">Transmembrane helix</keyword>
<evidence type="ECO:0000256" key="5">
    <source>
        <dbReference type="ARBA" id="ARBA00023136"/>
    </source>
</evidence>
<name>A0A5N3QSX2_9VIBR</name>
<feature type="transmembrane region" description="Helical" evidence="6">
    <location>
        <begin position="153"/>
        <end position="176"/>
    </location>
</feature>
<keyword evidence="3 6" id="KW-0812">Transmembrane</keyword>
<dbReference type="EMBL" id="VWSE01000010">
    <property type="protein sequence ID" value="KAB0285249.1"/>
    <property type="molecule type" value="Genomic_DNA"/>
</dbReference>
<feature type="transmembrane region" description="Helical" evidence="6">
    <location>
        <begin position="71"/>
        <end position="92"/>
    </location>
</feature>
<dbReference type="GO" id="GO:0015171">
    <property type="term" value="F:amino acid transmembrane transporter activity"/>
    <property type="evidence" value="ECO:0007669"/>
    <property type="project" value="TreeGrafter"/>
</dbReference>
<keyword evidence="5 6" id="KW-0472">Membrane</keyword>
<evidence type="ECO:0000313" key="8">
    <source>
        <dbReference type="Proteomes" id="UP000326789"/>
    </source>
</evidence>
<dbReference type="PANTHER" id="PTHR30086">
    <property type="entry name" value="ARGININE EXPORTER PROTEIN ARGO"/>
    <property type="match status" value="1"/>
</dbReference>
<dbReference type="Pfam" id="PF01810">
    <property type="entry name" value="LysE"/>
    <property type="match status" value="1"/>
</dbReference>
<evidence type="ECO:0000313" key="7">
    <source>
        <dbReference type="EMBL" id="KAB0285249.1"/>
    </source>
</evidence>
<evidence type="ECO:0000256" key="4">
    <source>
        <dbReference type="ARBA" id="ARBA00022989"/>
    </source>
</evidence>
<sequence>MSELTVLTSAAWMCLFGVMSPGPSFVAITSKSLVAKRKQLFWLTTGIALINGLWAACALFGLKALMTQFPILLRAIQILGAAYLAWFGYRLIRSSITRSNVKTSSEVDTVSSNDLSTSFFKQGIFTNLSNPKSLLFYSSVFSVAIPEGTDTRVLLELIVVVFVVSLSWYASLAFMLTTPTIQTAFSRLQNIITKTCGLALIVFAGLQL</sequence>
<protein>
    <submittedName>
        <fullName evidence="7">LysE family translocator</fullName>
    </submittedName>
</protein>
<evidence type="ECO:0000256" key="1">
    <source>
        <dbReference type="ARBA" id="ARBA00004651"/>
    </source>
</evidence>